<name>A0A821SLT2_9BILA</name>
<sequence length="97" mass="10525">KTFSGFLIDNVGDEDEEGEISANNHENSKSQKRTVSKSSNGSSVTTVESGSYEDDDGSIDGLDSDVKFKSGDGNEDTNQQVEIVKNYRTRSRTAAKI</sequence>
<feature type="region of interest" description="Disordered" evidence="1">
    <location>
        <begin position="1"/>
        <end position="97"/>
    </location>
</feature>
<dbReference type="AlphaFoldDB" id="A0A821SLT2"/>
<protein>
    <submittedName>
        <fullName evidence="2">Uncharacterized protein</fullName>
    </submittedName>
</protein>
<feature type="compositionally biased region" description="Basic residues" evidence="1">
    <location>
        <begin position="87"/>
        <end position="97"/>
    </location>
</feature>
<evidence type="ECO:0000256" key="1">
    <source>
        <dbReference type="SAM" id="MobiDB-lite"/>
    </source>
</evidence>
<feature type="non-terminal residue" evidence="2">
    <location>
        <position position="97"/>
    </location>
</feature>
<keyword evidence="3" id="KW-1185">Reference proteome</keyword>
<dbReference type="Proteomes" id="UP000663873">
    <property type="component" value="Unassembled WGS sequence"/>
</dbReference>
<organism evidence="2 3">
    <name type="scientific">Rotaria socialis</name>
    <dbReference type="NCBI Taxonomy" id="392032"/>
    <lineage>
        <taxon>Eukaryota</taxon>
        <taxon>Metazoa</taxon>
        <taxon>Spiralia</taxon>
        <taxon>Gnathifera</taxon>
        <taxon>Rotifera</taxon>
        <taxon>Eurotatoria</taxon>
        <taxon>Bdelloidea</taxon>
        <taxon>Philodinida</taxon>
        <taxon>Philodinidae</taxon>
        <taxon>Rotaria</taxon>
    </lineage>
</organism>
<comment type="caution">
    <text evidence="2">The sequence shown here is derived from an EMBL/GenBank/DDBJ whole genome shotgun (WGS) entry which is preliminary data.</text>
</comment>
<evidence type="ECO:0000313" key="2">
    <source>
        <dbReference type="EMBL" id="CAF4860393.1"/>
    </source>
</evidence>
<accession>A0A821SLT2</accession>
<feature type="compositionally biased region" description="Polar residues" evidence="1">
    <location>
        <begin position="36"/>
        <end position="49"/>
    </location>
</feature>
<reference evidence="2" key="1">
    <citation type="submission" date="2021-02" db="EMBL/GenBank/DDBJ databases">
        <authorList>
            <person name="Nowell W R."/>
        </authorList>
    </citation>
    <scope>NUCLEOTIDE SEQUENCE</scope>
</reference>
<evidence type="ECO:0000313" key="3">
    <source>
        <dbReference type="Proteomes" id="UP000663873"/>
    </source>
</evidence>
<feature type="non-terminal residue" evidence="2">
    <location>
        <position position="1"/>
    </location>
</feature>
<gene>
    <name evidence="2" type="ORF">UJA718_LOCUS43854</name>
</gene>
<proteinExistence type="predicted"/>
<dbReference type="EMBL" id="CAJOBP010063898">
    <property type="protein sequence ID" value="CAF4860393.1"/>
    <property type="molecule type" value="Genomic_DNA"/>
</dbReference>